<evidence type="ECO:0000313" key="2">
    <source>
        <dbReference type="EMBL" id="GCE36852.1"/>
    </source>
</evidence>
<keyword evidence="3" id="KW-1185">Reference proteome</keyword>
<comment type="caution">
    <text evidence="2">The sequence shown here is derived from an EMBL/GenBank/DDBJ whole genome shotgun (WGS) entry which is preliminary data.</text>
</comment>
<organism evidence="2 3">
    <name type="scientific">Rhodococcus wratislaviensis</name>
    <name type="common">Tsukamurella wratislaviensis</name>
    <dbReference type="NCBI Taxonomy" id="44752"/>
    <lineage>
        <taxon>Bacteria</taxon>
        <taxon>Bacillati</taxon>
        <taxon>Actinomycetota</taxon>
        <taxon>Actinomycetes</taxon>
        <taxon>Mycobacteriales</taxon>
        <taxon>Nocardiaceae</taxon>
        <taxon>Rhodococcus</taxon>
    </lineage>
</organism>
<reference evidence="2 3" key="1">
    <citation type="submission" date="2018-11" db="EMBL/GenBank/DDBJ databases">
        <title>Microbial catabolism of amino acid.</title>
        <authorList>
            <person name="Hibi M."/>
            <person name="Ogawa J."/>
        </authorList>
    </citation>
    <scope>NUCLEOTIDE SEQUENCE [LARGE SCALE GENOMIC DNA]</scope>
    <source>
        <strain evidence="2 3">C31-06</strain>
    </source>
</reference>
<keyword evidence="1" id="KW-0812">Transmembrane</keyword>
<dbReference type="AlphaFoldDB" id="A0A402BZU6"/>
<keyword evidence="1" id="KW-1133">Transmembrane helix</keyword>
<dbReference type="EMBL" id="BHYM01000005">
    <property type="protein sequence ID" value="GCE36852.1"/>
    <property type="molecule type" value="Genomic_DNA"/>
</dbReference>
<sequence length="95" mass="10313">MGFIIGFAPWIVYWILVGNMLVAALTLDDAVLERWLQQLSNFGLFAIAAVGVLIGRPFVRDDHRTLAGAGQGRAHREAGHSVLVFLVRTAAVARA</sequence>
<evidence type="ECO:0000256" key="1">
    <source>
        <dbReference type="SAM" id="Phobius"/>
    </source>
</evidence>
<protein>
    <submittedName>
        <fullName evidence="2">Uncharacterized protein</fullName>
    </submittedName>
</protein>
<dbReference type="Proteomes" id="UP000287519">
    <property type="component" value="Unassembled WGS sequence"/>
</dbReference>
<gene>
    <name evidence="2" type="ORF">Rhow_005852</name>
</gene>
<evidence type="ECO:0000313" key="3">
    <source>
        <dbReference type="Proteomes" id="UP000287519"/>
    </source>
</evidence>
<accession>A0A402BZU6</accession>
<feature type="transmembrane region" description="Helical" evidence="1">
    <location>
        <begin position="39"/>
        <end position="59"/>
    </location>
</feature>
<proteinExistence type="predicted"/>
<feature type="transmembrane region" description="Helical" evidence="1">
    <location>
        <begin position="7"/>
        <end position="27"/>
    </location>
</feature>
<keyword evidence="1" id="KW-0472">Membrane</keyword>
<name>A0A402BZU6_RHOWR</name>